<accession>A0ABN9N8Z7</accession>
<organism evidence="1 2">
    <name type="scientific">[Mycobacterium] kokjensenii</name>
    <dbReference type="NCBI Taxonomy" id="3064287"/>
    <lineage>
        <taxon>Bacteria</taxon>
        <taxon>Bacillati</taxon>
        <taxon>Actinomycetota</taxon>
        <taxon>Actinomycetes</taxon>
        <taxon>Mycobacteriales</taxon>
        <taxon>Mycobacteriaceae</taxon>
        <taxon>Mycolicibacter</taxon>
    </lineage>
</organism>
<protein>
    <submittedName>
        <fullName evidence="1">Uncharacterized protein</fullName>
    </submittedName>
</protein>
<evidence type="ECO:0000313" key="1">
    <source>
        <dbReference type="EMBL" id="CAJ1502359.1"/>
    </source>
</evidence>
<dbReference type="RefSeq" id="WP_308473647.1">
    <property type="nucleotide sequence ID" value="NZ_OY726394.1"/>
</dbReference>
<evidence type="ECO:0000313" key="2">
    <source>
        <dbReference type="Proteomes" id="UP001190336"/>
    </source>
</evidence>
<reference evidence="1 2" key="1">
    <citation type="submission" date="2023-08" db="EMBL/GenBank/DDBJ databases">
        <authorList>
            <person name="Folkvardsen B D."/>
            <person name="Norman A."/>
        </authorList>
    </citation>
    <scope>NUCLEOTIDE SEQUENCE [LARGE SCALE GENOMIC DNA]</scope>
    <source>
        <strain evidence="1 2">Mu0083</strain>
    </source>
</reference>
<keyword evidence="2" id="KW-1185">Reference proteome</keyword>
<dbReference type="EMBL" id="OY726394">
    <property type="protein sequence ID" value="CAJ1502359.1"/>
    <property type="molecule type" value="Genomic_DNA"/>
</dbReference>
<gene>
    <name evidence="1" type="ORF">MU0083_002913</name>
</gene>
<proteinExistence type="predicted"/>
<dbReference type="Proteomes" id="UP001190336">
    <property type="component" value="Chromosome"/>
</dbReference>
<sequence>MTLIVGSLAAIGVIVTWQQKNRADRRSEWWRRTTWAFERTFSANDAQARLGWDILATLIRSRLATVDDNDIAQVIAEHATEGVPIRRATMSTEGAPEDTGRRDSVTDLDVRIAAARVAVEASKRTGRPVSPRVMELAKLSPLYDRPRPPRRGWRRWLSRLLP</sequence>
<name>A0ABN9N8Z7_9MYCO</name>